<organism evidence="8">
    <name type="scientific">Gaeumannomyces tritici (strain R3-111a-1)</name>
    <name type="common">Wheat and barley take-all root rot fungus</name>
    <name type="synonym">Gaeumannomyces graminis var. tritici</name>
    <dbReference type="NCBI Taxonomy" id="644352"/>
    <lineage>
        <taxon>Eukaryota</taxon>
        <taxon>Fungi</taxon>
        <taxon>Dikarya</taxon>
        <taxon>Ascomycota</taxon>
        <taxon>Pezizomycotina</taxon>
        <taxon>Sordariomycetes</taxon>
        <taxon>Sordariomycetidae</taxon>
        <taxon>Magnaporthales</taxon>
        <taxon>Magnaporthaceae</taxon>
        <taxon>Gaeumannomyces</taxon>
    </lineage>
</organism>
<dbReference type="AlphaFoldDB" id="J3PED2"/>
<feature type="compositionally biased region" description="Low complexity" evidence="6">
    <location>
        <begin position="440"/>
        <end position="449"/>
    </location>
</feature>
<reference evidence="10" key="1">
    <citation type="submission" date="2010-07" db="EMBL/GenBank/DDBJ databases">
        <title>The genome sequence of Gaeumannomyces graminis var. tritici strain R3-111a-1.</title>
        <authorList>
            <consortium name="The Broad Institute Genome Sequencing Platform"/>
            <person name="Ma L.-J."/>
            <person name="Dead R."/>
            <person name="Young S."/>
            <person name="Zeng Q."/>
            <person name="Koehrsen M."/>
            <person name="Alvarado L."/>
            <person name="Berlin A."/>
            <person name="Chapman S.B."/>
            <person name="Chen Z."/>
            <person name="Freedman E."/>
            <person name="Gellesch M."/>
            <person name="Goldberg J."/>
            <person name="Griggs A."/>
            <person name="Gujja S."/>
            <person name="Heilman E.R."/>
            <person name="Heiman D."/>
            <person name="Hepburn T."/>
            <person name="Howarth C."/>
            <person name="Jen D."/>
            <person name="Larson L."/>
            <person name="Mehta T."/>
            <person name="Neiman D."/>
            <person name="Pearson M."/>
            <person name="Roberts A."/>
            <person name="Saif S."/>
            <person name="Shea T."/>
            <person name="Shenoy N."/>
            <person name="Sisk P."/>
            <person name="Stolte C."/>
            <person name="Sykes S."/>
            <person name="Walk T."/>
            <person name="White J."/>
            <person name="Yandava C."/>
            <person name="Haas B."/>
            <person name="Nusbaum C."/>
            <person name="Birren B."/>
        </authorList>
    </citation>
    <scope>NUCLEOTIDE SEQUENCE [LARGE SCALE GENOMIC DNA]</scope>
    <source>
        <strain evidence="10">R3-111a-1</strain>
    </source>
</reference>
<dbReference type="PANTHER" id="PTHR33048">
    <property type="entry name" value="PTH11-LIKE INTEGRAL MEMBRANE PROTEIN (AFU_ORTHOLOGUE AFUA_5G11245)"/>
    <property type="match status" value="1"/>
</dbReference>
<sequence>MALRFQLRRFATAITCAAGLGFGQHVDEVTPEHLSAILLYIMASSVIWSLGVCAAKASFACFYLRLISDRRWVLVNRLAIVCLLCQGIEQCLYEILQCKPIHKAWTPGVEGTCIPLWWGGFALNLGLDLILFIEPIPIVWSLQLIPVTKKIGIIFMLSLRLLICGIAIIRIVDANKTGPDVTYDLAEPILWSLAEIAALIICPCVPSMRQAVLYAPGSAECSDYPPILETVTAASSLAGRVKKGPRFGKPESTAAAAAAATEGSGNSTSRFVSRHLRGIVQFGTADRTTTAGTATATADHGCGGDLESGAGGGISGGEAASPSDQQQGRPSPHDVPAQHDPASGGTNASPSTPASGSGGDGGGDATATATTATTATTTRVARVHGGGAAGQSQILVTLEIDHDVEEVREQNRQEEQALAARQGHIVPEGWATTSLSVGTAASSRSASPAKRSRIGDGGYR</sequence>
<keyword evidence="10" id="KW-1185">Reference proteome</keyword>
<evidence type="ECO:0000256" key="2">
    <source>
        <dbReference type="ARBA" id="ARBA00022692"/>
    </source>
</evidence>
<reference evidence="8" key="3">
    <citation type="submission" date="2010-09" db="EMBL/GenBank/DDBJ databases">
        <title>Annotation of Gaeumannomyces graminis var. tritici R3-111a-1.</title>
        <authorList>
            <consortium name="The Broad Institute Genome Sequencing Platform"/>
            <person name="Ma L.-J."/>
            <person name="Dead R."/>
            <person name="Young S.K."/>
            <person name="Zeng Q."/>
            <person name="Gargeya S."/>
            <person name="Fitzgerald M."/>
            <person name="Haas B."/>
            <person name="Abouelleil A."/>
            <person name="Alvarado L."/>
            <person name="Arachchi H.M."/>
            <person name="Berlin A."/>
            <person name="Brown A."/>
            <person name="Chapman S.B."/>
            <person name="Chen Z."/>
            <person name="Dunbar C."/>
            <person name="Freedman E."/>
            <person name="Gearin G."/>
            <person name="Gellesch M."/>
            <person name="Goldberg J."/>
            <person name="Griggs A."/>
            <person name="Gujja S."/>
            <person name="Heiman D."/>
            <person name="Howarth C."/>
            <person name="Larson L."/>
            <person name="Lui A."/>
            <person name="MacDonald P.J.P."/>
            <person name="Mehta T."/>
            <person name="Montmayeur A."/>
            <person name="Murphy C."/>
            <person name="Neiman D."/>
            <person name="Pearson M."/>
            <person name="Priest M."/>
            <person name="Roberts A."/>
            <person name="Saif S."/>
            <person name="Shea T."/>
            <person name="Shenoy N."/>
            <person name="Sisk P."/>
            <person name="Stolte C."/>
            <person name="Sykes S."/>
            <person name="Yandava C."/>
            <person name="Wortman J."/>
            <person name="Nusbaum C."/>
            <person name="Birren B."/>
        </authorList>
    </citation>
    <scope>NUCLEOTIDE SEQUENCE</scope>
    <source>
        <strain evidence="8">R3-111a-1</strain>
    </source>
</reference>
<name>J3PED2_GAET3</name>
<feature type="domain" description="Rhodopsin" evidence="7">
    <location>
        <begin position="13"/>
        <end position="211"/>
    </location>
</feature>
<feature type="region of interest" description="Disordered" evidence="6">
    <location>
        <begin position="288"/>
        <end position="386"/>
    </location>
</feature>
<dbReference type="InterPro" id="IPR049326">
    <property type="entry name" value="Rhodopsin_dom_fungi"/>
</dbReference>
<dbReference type="GeneID" id="20352321"/>
<dbReference type="RefSeq" id="XP_009228018.1">
    <property type="nucleotide sequence ID" value="XM_009229754.1"/>
</dbReference>
<dbReference type="GO" id="GO:0016020">
    <property type="term" value="C:membrane"/>
    <property type="evidence" value="ECO:0007669"/>
    <property type="project" value="UniProtKB-SubCell"/>
</dbReference>
<comment type="subcellular location">
    <subcellularLocation>
        <location evidence="1">Membrane</location>
        <topology evidence="1">Multi-pass membrane protein</topology>
    </subcellularLocation>
</comment>
<evidence type="ECO:0000256" key="5">
    <source>
        <dbReference type="ARBA" id="ARBA00038359"/>
    </source>
</evidence>
<gene>
    <name evidence="9" type="primary">20352321</name>
    <name evidence="8" type="ORF">GGTG_11863</name>
</gene>
<keyword evidence="4" id="KW-0472">Membrane</keyword>
<reference evidence="8" key="2">
    <citation type="submission" date="2010-07" db="EMBL/GenBank/DDBJ databases">
        <authorList>
            <consortium name="The Broad Institute Genome Sequencing Platform"/>
            <consortium name="Broad Institute Genome Sequencing Center for Infectious Disease"/>
            <person name="Ma L.-J."/>
            <person name="Dead R."/>
            <person name="Young S."/>
            <person name="Zeng Q."/>
            <person name="Koehrsen M."/>
            <person name="Alvarado L."/>
            <person name="Berlin A."/>
            <person name="Chapman S.B."/>
            <person name="Chen Z."/>
            <person name="Freedman E."/>
            <person name="Gellesch M."/>
            <person name="Goldberg J."/>
            <person name="Griggs A."/>
            <person name="Gujja S."/>
            <person name="Heilman E.R."/>
            <person name="Heiman D."/>
            <person name="Hepburn T."/>
            <person name="Howarth C."/>
            <person name="Jen D."/>
            <person name="Larson L."/>
            <person name="Mehta T."/>
            <person name="Neiman D."/>
            <person name="Pearson M."/>
            <person name="Roberts A."/>
            <person name="Saif S."/>
            <person name="Shea T."/>
            <person name="Shenoy N."/>
            <person name="Sisk P."/>
            <person name="Stolte C."/>
            <person name="Sykes S."/>
            <person name="Walk T."/>
            <person name="White J."/>
            <person name="Yandava C."/>
            <person name="Haas B."/>
            <person name="Nusbaum C."/>
            <person name="Birren B."/>
        </authorList>
    </citation>
    <scope>NUCLEOTIDE SEQUENCE</scope>
    <source>
        <strain evidence="8">R3-111a-1</strain>
    </source>
</reference>
<feature type="compositionally biased region" description="Gly residues" evidence="6">
    <location>
        <begin position="301"/>
        <end position="316"/>
    </location>
</feature>
<evidence type="ECO:0000259" key="7">
    <source>
        <dbReference type="Pfam" id="PF20684"/>
    </source>
</evidence>
<dbReference type="VEuPathDB" id="FungiDB:GGTG_11863"/>
<dbReference type="InterPro" id="IPR052337">
    <property type="entry name" value="SAT4-like"/>
</dbReference>
<proteinExistence type="inferred from homology"/>
<dbReference type="EMBL" id="GL385401">
    <property type="protein sequence ID" value="EJT70840.1"/>
    <property type="molecule type" value="Genomic_DNA"/>
</dbReference>
<reference evidence="9" key="5">
    <citation type="submission" date="2018-04" db="UniProtKB">
        <authorList>
            <consortium name="EnsemblFungi"/>
        </authorList>
    </citation>
    <scope>IDENTIFICATION</scope>
    <source>
        <strain evidence="9">R3-111a-1</strain>
    </source>
</reference>
<evidence type="ECO:0000256" key="3">
    <source>
        <dbReference type="ARBA" id="ARBA00022989"/>
    </source>
</evidence>
<accession>J3PED2</accession>
<evidence type="ECO:0000313" key="9">
    <source>
        <dbReference type="EnsemblFungi" id="EJT70840"/>
    </source>
</evidence>
<comment type="similarity">
    <text evidence="5">Belongs to the SAT4 family.</text>
</comment>
<dbReference type="Pfam" id="PF20684">
    <property type="entry name" value="Fung_rhodopsin"/>
    <property type="match status" value="1"/>
</dbReference>
<keyword evidence="3" id="KW-1133">Transmembrane helix</keyword>
<dbReference type="OrthoDB" id="5413793at2759"/>
<dbReference type="eggNOG" id="ENOG502SMV0">
    <property type="taxonomic scope" value="Eukaryota"/>
</dbReference>
<feature type="region of interest" description="Disordered" evidence="6">
    <location>
        <begin position="437"/>
        <end position="460"/>
    </location>
</feature>
<feature type="compositionally biased region" description="Low complexity" evidence="6">
    <location>
        <begin position="365"/>
        <end position="378"/>
    </location>
</feature>
<evidence type="ECO:0000256" key="6">
    <source>
        <dbReference type="SAM" id="MobiDB-lite"/>
    </source>
</evidence>
<dbReference type="PANTHER" id="PTHR33048:SF123">
    <property type="entry name" value="INTEGRAL MEMBRANE PROTEIN"/>
    <property type="match status" value="1"/>
</dbReference>
<evidence type="ECO:0000256" key="1">
    <source>
        <dbReference type="ARBA" id="ARBA00004141"/>
    </source>
</evidence>
<dbReference type="Proteomes" id="UP000006039">
    <property type="component" value="Unassembled WGS sequence"/>
</dbReference>
<feature type="compositionally biased region" description="Low complexity" evidence="6">
    <location>
        <begin position="288"/>
        <end position="300"/>
    </location>
</feature>
<keyword evidence="2" id="KW-0812">Transmembrane</keyword>
<dbReference type="HOGENOM" id="CLU_594530_0_0_1"/>
<evidence type="ECO:0000256" key="4">
    <source>
        <dbReference type="ARBA" id="ARBA00023136"/>
    </source>
</evidence>
<evidence type="ECO:0000313" key="8">
    <source>
        <dbReference type="EMBL" id="EJT70840.1"/>
    </source>
</evidence>
<dbReference type="EnsemblFungi" id="EJT70840">
    <property type="protein sequence ID" value="EJT70840"/>
    <property type="gene ID" value="GGTG_11863"/>
</dbReference>
<protein>
    <recommendedName>
        <fullName evidence="7">Rhodopsin domain-containing protein</fullName>
    </recommendedName>
</protein>
<reference evidence="9" key="4">
    <citation type="journal article" date="2015" name="G3 (Bethesda)">
        <title>Genome sequences of three phytopathogenic species of the Magnaporthaceae family of fungi.</title>
        <authorList>
            <person name="Okagaki L.H."/>
            <person name="Nunes C.C."/>
            <person name="Sailsbery J."/>
            <person name="Clay B."/>
            <person name="Brown D."/>
            <person name="John T."/>
            <person name="Oh Y."/>
            <person name="Young N."/>
            <person name="Fitzgerald M."/>
            <person name="Haas B.J."/>
            <person name="Zeng Q."/>
            <person name="Young S."/>
            <person name="Adiconis X."/>
            <person name="Fan L."/>
            <person name="Levin J.Z."/>
            <person name="Mitchell T.K."/>
            <person name="Okubara P.A."/>
            <person name="Farman M.L."/>
            <person name="Kohn L.M."/>
            <person name="Birren B."/>
            <person name="Ma L.-J."/>
            <person name="Dean R.A."/>
        </authorList>
    </citation>
    <scope>NUCLEOTIDE SEQUENCE</scope>
    <source>
        <strain evidence="9">R3-111a-1</strain>
    </source>
</reference>
<evidence type="ECO:0000313" key="10">
    <source>
        <dbReference type="Proteomes" id="UP000006039"/>
    </source>
</evidence>